<reference evidence="2 3" key="1">
    <citation type="submission" date="2018-03" db="EMBL/GenBank/DDBJ databases">
        <title>Draft Genome Sequences of the Obligatory Marine Myxobacteria Enhygromyxa salina SWB007.</title>
        <authorList>
            <person name="Poehlein A."/>
            <person name="Moghaddam J.A."/>
            <person name="Harms H."/>
            <person name="Alanjari M."/>
            <person name="Koenig G.M."/>
            <person name="Daniel R."/>
            <person name="Schaeberle T.F."/>
        </authorList>
    </citation>
    <scope>NUCLEOTIDE SEQUENCE [LARGE SCALE GENOMIC DNA]</scope>
    <source>
        <strain evidence="2 3">SWB007</strain>
    </source>
</reference>
<evidence type="ECO:0000256" key="1">
    <source>
        <dbReference type="SAM" id="MobiDB-lite"/>
    </source>
</evidence>
<organism evidence="2 3">
    <name type="scientific">Enhygromyxa salina</name>
    <dbReference type="NCBI Taxonomy" id="215803"/>
    <lineage>
        <taxon>Bacteria</taxon>
        <taxon>Pseudomonadati</taxon>
        <taxon>Myxococcota</taxon>
        <taxon>Polyangia</taxon>
        <taxon>Nannocystales</taxon>
        <taxon>Nannocystaceae</taxon>
        <taxon>Enhygromyxa</taxon>
    </lineage>
</organism>
<feature type="region of interest" description="Disordered" evidence="1">
    <location>
        <begin position="1"/>
        <end position="44"/>
    </location>
</feature>
<proteinExistence type="predicted"/>
<feature type="compositionally biased region" description="Basic and acidic residues" evidence="1">
    <location>
        <begin position="19"/>
        <end position="30"/>
    </location>
</feature>
<evidence type="ECO:0000313" key="2">
    <source>
        <dbReference type="EMBL" id="PRP98546.1"/>
    </source>
</evidence>
<dbReference type="Proteomes" id="UP000238823">
    <property type="component" value="Unassembled WGS sequence"/>
</dbReference>
<gene>
    <name evidence="2" type="ORF">ENSA7_64890</name>
</gene>
<accession>A0A2S9Y0C3</accession>
<name>A0A2S9Y0C3_9BACT</name>
<protein>
    <submittedName>
        <fullName evidence="2">Uncharacterized protein</fullName>
    </submittedName>
</protein>
<dbReference type="EMBL" id="PVNL01000124">
    <property type="protein sequence ID" value="PRP98546.1"/>
    <property type="molecule type" value="Genomic_DNA"/>
</dbReference>
<comment type="caution">
    <text evidence="2">The sequence shown here is derived from an EMBL/GenBank/DDBJ whole genome shotgun (WGS) entry which is preliminary data.</text>
</comment>
<evidence type="ECO:0000313" key="3">
    <source>
        <dbReference type="Proteomes" id="UP000238823"/>
    </source>
</evidence>
<sequence>MAVVRPGGVRRSGRMARSRGCDPLRVDARSSGHPRYPTDAPSGRLVSSATSRCRDASGRWPSPAATICCATRIARRARHDRGTRTEEPKKEGANPKRTLRLTSAYGTLRGCGKSATKRTSQVRLKYQSQEISLQKINNISAQPAQPELHLFGCDISQHSELVECCHCVQLPESPCPLCHGWGWLPRWMNVVFGLCSARATSAEDVIAAAVEASHIISMYQEKNGVPQRE</sequence>
<dbReference type="AlphaFoldDB" id="A0A2S9Y0C3"/>